<keyword evidence="2" id="KW-1133">Transmembrane helix</keyword>
<keyword evidence="2" id="KW-0472">Membrane</keyword>
<keyword evidence="4" id="KW-1185">Reference proteome</keyword>
<dbReference type="Proteomes" id="UP000600365">
    <property type="component" value="Unassembled WGS sequence"/>
</dbReference>
<accession>A0A917YA61</accession>
<keyword evidence="2" id="KW-0812">Transmembrane</keyword>
<evidence type="ECO:0000313" key="3">
    <source>
        <dbReference type="EMBL" id="GGN76653.1"/>
    </source>
</evidence>
<organism evidence="3 4">
    <name type="scientific">Streptomyces albiflavescens</name>
    <dbReference type="NCBI Taxonomy" id="1623582"/>
    <lineage>
        <taxon>Bacteria</taxon>
        <taxon>Bacillati</taxon>
        <taxon>Actinomycetota</taxon>
        <taxon>Actinomycetes</taxon>
        <taxon>Kitasatosporales</taxon>
        <taxon>Streptomycetaceae</taxon>
        <taxon>Streptomyces</taxon>
    </lineage>
</organism>
<evidence type="ECO:0000256" key="1">
    <source>
        <dbReference type="SAM" id="MobiDB-lite"/>
    </source>
</evidence>
<comment type="caution">
    <text evidence="3">The sequence shown here is derived from an EMBL/GenBank/DDBJ whole genome shotgun (WGS) entry which is preliminary data.</text>
</comment>
<reference evidence="3 4" key="1">
    <citation type="journal article" date="2014" name="Int. J. Syst. Evol. Microbiol.">
        <title>Complete genome sequence of Corynebacterium casei LMG S-19264T (=DSM 44701T), isolated from a smear-ripened cheese.</title>
        <authorList>
            <consortium name="US DOE Joint Genome Institute (JGI-PGF)"/>
            <person name="Walter F."/>
            <person name="Albersmeier A."/>
            <person name="Kalinowski J."/>
            <person name="Ruckert C."/>
        </authorList>
    </citation>
    <scope>NUCLEOTIDE SEQUENCE [LARGE SCALE GENOMIC DNA]</scope>
    <source>
        <strain evidence="3 4">CGMCC 4.7111</strain>
    </source>
</reference>
<feature type="compositionally biased region" description="Low complexity" evidence="1">
    <location>
        <begin position="87"/>
        <end position="98"/>
    </location>
</feature>
<evidence type="ECO:0000256" key="2">
    <source>
        <dbReference type="SAM" id="Phobius"/>
    </source>
</evidence>
<name>A0A917YA61_9ACTN</name>
<feature type="transmembrane region" description="Helical" evidence="2">
    <location>
        <begin position="47"/>
        <end position="70"/>
    </location>
</feature>
<dbReference type="EMBL" id="BMMM01000011">
    <property type="protein sequence ID" value="GGN76653.1"/>
    <property type="molecule type" value="Genomic_DNA"/>
</dbReference>
<proteinExistence type="predicted"/>
<feature type="compositionally biased region" description="Low complexity" evidence="1">
    <location>
        <begin position="108"/>
        <end position="120"/>
    </location>
</feature>
<sequence length="152" mass="15541">MITHSDDGPDFEPDDPLAVILRPSSDYLGPPAGRYETIRRAAARRRLLRTAVGVGLSCAVAALVALPFHLAATSEAPGSPTVPLAPAPASGPSLAPTPSASPEPVSPRPSSSGTQSTPRRPTARTRTDSPGAPTRTTVPTRAPSATPTPAPR</sequence>
<protein>
    <submittedName>
        <fullName evidence="3">Uncharacterized protein</fullName>
    </submittedName>
</protein>
<feature type="region of interest" description="Disordered" evidence="1">
    <location>
        <begin position="73"/>
        <end position="152"/>
    </location>
</feature>
<dbReference type="AlphaFoldDB" id="A0A917YA61"/>
<dbReference type="RefSeq" id="WP_189189030.1">
    <property type="nucleotide sequence ID" value="NZ_BMMM01000011.1"/>
</dbReference>
<gene>
    <name evidence="3" type="ORF">GCM10011579_057990</name>
</gene>
<evidence type="ECO:0000313" key="4">
    <source>
        <dbReference type="Proteomes" id="UP000600365"/>
    </source>
</evidence>
<feature type="compositionally biased region" description="Low complexity" evidence="1">
    <location>
        <begin position="132"/>
        <end position="145"/>
    </location>
</feature>